<evidence type="ECO:0000313" key="1">
    <source>
        <dbReference type="EMBL" id="EUK18861.1"/>
    </source>
</evidence>
<keyword evidence="2" id="KW-1185">Reference proteome</keyword>
<evidence type="ECO:0000313" key="2">
    <source>
        <dbReference type="Proteomes" id="UP000019250"/>
    </source>
</evidence>
<protein>
    <submittedName>
        <fullName evidence="1">Uncharacterized protein</fullName>
    </submittedName>
</protein>
<proteinExistence type="predicted"/>
<sequence>MDLNMKEEIEFYQKDEPRKFNLQNDLMDEFYYFLGYLTFRMNKFEKLLSYYLFLQENIKIADLLRYNIDFKRKIFRTKRRV</sequence>
<name>W7E6U6_9PROT</name>
<dbReference type="AlphaFoldDB" id="W7E6U6"/>
<gene>
    <name evidence="1" type="ORF">COMX_03905</name>
</gene>
<reference evidence="1 2" key="1">
    <citation type="journal article" date="2014" name="Genome Announc.">
        <title>Draft Genome Sequence of Commensalibacter papalotli MX01, a Symbiont Identified from the Guts of Overwintering Monarch Butterflies.</title>
        <authorList>
            <person name="Servin-Garciduenas L.E."/>
            <person name="Sanchez-Quinto A."/>
            <person name="Martinez-Romero E."/>
        </authorList>
    </citation>
    <scope>NUCLEOTIDE SEQUENCE [LARGE SCALE GENOMIC DNA]</scope>
    <source>
        <strain evidence="2">MX-MONARCH01</strain>
    </source>
</reference>
<comment type="caution">
    <text evidence="1">The sequence shown here is derived from an EMBL/GenBank/DDBJ whole genome shotgun (WGS) entry which is preliminary data.</text>
</comment>
<dbReference type="STRING" id="1208583.COMX_03905"/>
<dbReference type="RefSeq" id="WP_034337255.1">
    <property type="nucleotide sequence ID" value="NZ_ATSX01000001.1"/>
</dbReference>
<organism evidence="1 2">
    <name type="scientific">Commensalibacter papalotli</name>
    <name type="common">ex Servin-Garciduenas et al. 2014</name>
    <dbReference type="NCBI Taxonomy" id="1208583"/>
    <lineage>
        <taxon>Bacteria</taxon>
        <taxon>Pseudomonadati</taxon>
        <taxon>Pseudomonadota</taxon>
        <taxon>Alphaproteobacteria</taxon>
        <taxon>Acetobacterales</taxon>
        <taxon>Acetobacteraceae</taxon>
    </lineage>
</organism>
<dbReference type="Proteomes" id="UP000019250">
    <property type="component" value="Unassembled WGS sequence"/>
</dbReference>
<dbReference type="EMBL" id="ATSX01000001">
    <property type="protein sequence ID" value="EUK18861.1"/>
    <property type="molecule type" value="Genomic_DNA"/>
</dbReference>
<accession>W7E6U6</accession>